<dbReference type="GeneID" id="111087353"/>
<feature type="domain" description="DUF7959" evidence="3">
    <location>
        <begin position="379"/>
        <end position="466"/>
    </location>
</feature>
<dbReference type="PANTHER" id="PTHR36902:SF1">
    <property type="entry name" value="ENRICHED IN SURFACE-LABELED PROTEOME PROTEIN 9"/>
    <property type="match status" value="1"/>
</dbReference>
<dbReference type="InterPro" id="IPR058831">
    <property type="entry name" value="LolA-like_dom_2nd"/>
</dbReference>
<keyword evidence="1" id="KW-0472">Membrane</keyword>
<sequence length="552" mass="62575">MDPTDFFLQERIIGPLGLLGSLVTALQTSGAGYYYLGPAFIKGTAVHQWDLCGYIEELKATVQVVITWTDSRWSPGFEFPPEVDDRSIPVQVVLRGKGKFQKDKNEATELNIVYDYSRFRPYVPSPETFQPPIDVYCSGYKANVPVPQLPDYFSYNSEIIFFDSPKNIPTRITYRKIYYDYKFNITQIEYNSKDPRLGLKTGQERGERLLVIHDFNTGVQYNLHMDEETCNISDIQTWFPDVSTAQNHILMSNPKEFLSLNRKDIVYNGKFHERGLQVDVFSSLSRVDEGTPIITQWFFTTNSTAIMEGSDEQRIELVKLISRPQTAMGREGTTEINFYDFNEAEPSLFTYDITPCYNSKEKKDFLLILPTKYVLELSRNMNLLKSRVLAELSKAASVHVLRVNQMKVKSDDNNFMIHFTLLDKPPLVGNVANPKVDENDLEAAVDALRSTIYNSQLRVTVPLNTSFVVDLQPSKDGLKEVSSLVDKTADDSGKGYTQGQVTGIGVDACMAGFVLGAALFFCYLTRHRRPTKHSSDDMKDSFDIVEVGESSI</sequence>
<keyword evidence="1" id="KW-0812">Transmembrane</keyword>
<evidence type="ECO:0000313" key="4">
    <source>
        <dbReference type="Proteomes" id="UP000694941"/>
    </source>
</evidence>
<name>A0ABM1T0K7_LIMPO</name>
<evidence type="ECO:0000259" key="3">
    <source>
        <dbReference type="Pfam" id="PF25899"/>
    </source>
</evidence>
<dbReference type="RefSeq" id="XP_022249413.1">
    <property type="nucleotide sequence ID" value="XM_022393705.1"/>
</dbReference>
<evidence type="ECO:0000259" key="2">
    <source>
        <dbReference type="Pfam" id="PF25898"/>
    </source>
</evidence>
<dbReference type="Pfam" id="PF25899">
    <property type="entry name" value="DUF7959"/>
    <property type="match status" value="1"/>
</dbReference>
<dbReference type="Pfam" id="PF25898">
    <property type="entry name" value="LolA_2nd_metazoa"/>
    <property type="match status" value="1"/>
</dbReference>
<proteinExistence type="predicted"/>
<gene>
    <name evidence="5" type="primary">LOC111087353</name>
</gene>
<organism evidence="4 5">
    <name type="scientific">Limulus polyphemus</name>
    <name type="common">Atlantic horseshoe crab</name>
    <dbReference type="NCBI Taxonomy" id="6850"/>
    <lineage>
        <taxon>Eukaryota</taxon>
        <taxon>Metazoa</taxon>
        <taxon>Ecdysozoa</taxon>
        <taxon>Arthropoda</taxon>
        <taxon>Chelicerata</taxon>
        <taxon>Merostomata</taxon>
        <taxon>Xiphosura</taxon>
        <taxon>Limulidae</taxon>
        <taxon>Limulus</taxon>
    </lineage>
</organism>
<keyword evidence="1" id="KW-1133">Transmembrane helix</keyword>
<dbReference type="PANTHER" id="PTHR36902">
    <property type="entry name" value="ENRICHED IN SURFACE-LABELED PROTEOME PROTEIN 9"/>
    <property type="match status" value="1"/>
</dbReference>
<feature type="domain" description="LolA-like" evidence="2">
    <location>
        <begin position="135"/>
        <end position="357"/>
    </location>
</feature>
<evidence type="ECO:0000256" key="1">
    <source>
        <dbReference type="SAM" id="Phobius"/>
    </source>
</evidence>
<feature type="transmembrane region" description="Helical" evidence="1">
    <location>
        <begin position="504"/>
        <end position="524"/>
    </location>
</feature>
<accession>A0ABM1T0K7</accession>
<reference evidence="5" key="1">
    <citation type="submission" date="2025-08" db="UniProtKB">
        <authorList>
            <consortium name="RefSeq"/>
        </authorList>
    </citation>
    <scope>IDENTIFICATION</scope>
    <source>
        <tissue evidence="5">Muscle</tissue>
    </source>
</reference>
<dbReference type="Proteomes" id="UP000694941">
    <property type="component" value="Unplaced"/>
</dbReference>
<protein>
    <submittedName>
        <fullName evidence="5">Uncharacterized protein LOC111087353</fullName>
    </submittedName>
</protein>
<evidence type="ECO:0000313" key="5">
    <source>
        <dbReference type="RefSeq" id="XP_022249413.1"/>
    </source>
</evidence>
<dbReference type="InterPro" id="IPR058265">
    <property type="entry name" value="DUF7959"/>
</dbReference>
<keyword evidence="4" id="KW-1185">Reference proteome</keyword>